<comment type="cofactor">
    <cofactor evidence="8">
        <name>Zn(2+)</name>
        <dbReference type="ChEBI" id="CHEBI:29105"/>
    </cofactor>
</comment>
<evidence type="ECO:0000313" key="11">
    <source>
        <dbReference type="Proteomes" id="UP001210925"/>
    </source>
</evidence>
<comment type="subcellular location">
    <subcellularLocation>
        <location evidence="1">Membrane</location>
        <topology evidence="1">Multi-pass membrane protein</topology>
    </subcellularLocation>
</comment>
<dbReference type="Pfam" id="PF05875">
    <property type="entry name" value="Ceramidase"/>
    <property type="match status" value="1"/>
</dbReference>
<evidence type="ECO:0000256" key="6">
    <source>
        <dbReference type="ARBA" id="ARBA00023136"/>
    </source>
</evidence>
<sequence>MFLAEYYNSLSSLAMAFVGLLGCYLHPWAETRFKVAFLCTSVVGLGSVAFHGTLSKFTQALDEVPMLYSALAFTYITMCQRYKLGLSLRRLLAVLLVLHAAITTYLTTAFEGEWQFTLFHISFASGEVFALYQTIIIYRKHKQIAYNRQFTRLFELGIGMYALAFACWFTDMLGCEYLEPAYGHSVTGFNPQFHALWHVCVSIGLYLMAIFALYDRMSSRLFKNQLGIGFFGMIPFIRLNVSPDNQDLKQVRF</sequence>
<dbReference type="PANTHER" id="PTHR46187">
    <property type="entry name" value="ALKALINE CERAMIDASE 3"/>
    <property type="match status" value="1"/>
</dbReference>
<keyword evidence="6 9" id="KW-0472">Membrane</keyword>
<dbReference type="GO" id="GO:0046513">
    <property type="term" value="P:ceramide biosynthetic process"/>
    <property type="evidence" value="ECO:0007669"/>
    <property type="project" value="TreeGrafter"/>
</dbReference>
<feature type="binding site" evidence="8">
    <location>
        <position position="194"/>
    </location>
    <ligand>
        <name>Zn(2+)</name>
        <dbReference type="ChEBI" id="CHEBI:29105"/>
        <note>catalytic</note>
    </ligand>
</feature>
<dbReference type="GO" id="GO:0046514">
    <property type="term" value="P:ceramide catabolic process"/>
    <property type="evidence" value="ECO:0007669"/>
    <property type="project" value="TreeGrafter"/>
</dbReference>
<dbReference type="GO" id="GO:0005789">
    <property type="term" value="C:endoplasmic reticulum membrane"/>
    <property type="evidence" value="ECO:0007669"/>
    <property type="project" value="TreeGrafter"/>
</dbReference>
<keyword evidence="7" id="KW-0106">Calcium</keyword>
<dbReference type="Proteomes" id="UP001210925">
    <property type="component" value="Unassembled WGS sequence"/>
</dbReference>
<protein>
    <submittedName>
        <fullName evidence="10">Alkaline ceramidase 3</fullName>
    </submittedName>
</protein>
<evidence type="ECO:0000256" key="1">
    <source>
        <dbReference type="ARBA" id="ARBA00004141"/>
    </source>
</evidence>
<feature type="transmembrane region" description="Helical" evidence="9">
    <location>
        <begin position="35"/>
        <end position="54"/>
    </location>
</feature>
<evidence type="ECO:0000256" key="4">
    <source>
        <dbReference type="ARBA" id="ARBA00022801"/>
    </source>
</evidence>
<dbReference type="GO" id="GO:0016811">
    <property type="term" value="F:hydrolase activity, acting on carbon-nitrogen (but not peptide) bonds, in linear amides"/>
    <property type="evidence" value="ECO:0007669"/>
    <property type="project" value="InterPro"/>
</dbReference>
<keyword evidence="8" id="KW-0862">Zinc</keyword>
<feature type="transmembrane region" description="Helical" evidence="9">
    <location>
        <begin position="6"/>
        <end position="28"/>
    </location>
</feature>
<feature type="binding site" evidence="8">
    <location>
        <position position="198"/>
    </location>
    <ligand>
        <name>Zn(2+)</name>
        <dbReference type="ChEBI" id="CHEBI:29105"/>
        <note>catalytic</note>
    </ligand>
</feature>
<evidence type="ECO:0000256" key="7">
    <source>
        <dbReference type="PIRSR" id="PIRSR608901-1"/>
    </source>
</evidence>
<dbReference type="GO" id="GO:0046872">
    <property type="term" value="F:metal ion binding"/>
    <property type="evidence" value="ECO:0007669"/>
    <property type="project" value="UniProtKB-KW"/>
</dbReference>
<evidence type="ECO:0000256" key="5">
    <source>
        <dbReference type="ARBA" id="ARBA00022989"/>
    </source>
</evidence>
<reference evidence="10" key="1">
    <citation type="submission" date="2020-05" db="EMBL/GenBank/DDBJ databases">
        <title>Phylogenomic resolution of chytrid fungi.</title>
        <authorList>
            <person name="Stajich J.E."/>
            <person name="Amses K."/>
            <person name="Simmons R."/>
            <person name="Seto K."/>
            <person name="Myers J."/>
            <person name="Bonds A."/>
            <person name="Quandt C.A."/>
            <person name="Barry K."/>
            <person name="Liu P."/>
            <person name="Grigoriev I."/>
            <person name="Longcore J.E."/>
            <person name="James T.Y."/>
        </authorList>
    </citation>
    <scope>NUCLEOTIDE SEQUENCE</scope>
    <source>
        <strain evidence="10">PLAUS21</strain>
    </source>
</reference>
<dbReference type="PANTHER" id="PTHR46187:SF3">
    <property type="entry name" value="ALKALINE CERAMIDASE 3"/>
    <property type="match status" value="1"/>
</dbReference>
<feature type="binding site" evidence="8">
    <location>
        <position position="51"/>
    </location>
    <ligand>
        <name>Zn(2+)</name>
        <dbReference type="ChEBI" id="CHEBI:29105"/>
        <note>catalytic</note>
    </ligand>
</feature>
<comment type="caution">
    <text evidence="10">The sequence shown here is derived from an EMBL/GenBank/DDBJ whole genome shotgun (WGS) entry which is preliminary data.</text>
</comment>
<comment type="similarity">
    <text evidence="2">Belongs to the alkaline ceramidase family.</text>
</comment>
<proteinExistence type="inferred from homology"/>
<feature type="transmembrane region" description="Helical" evidence="9">
    <location>
        <begin position="116"/>
        <end position="138"/>
    </location>
</feature>
<evidence type="ECO:0000256" key="8">
    <source>
        <dbReference type="PIRSR" id="PIRSR608901-2"/>
    </source>
</evidence>
<gene>
    <name evidence="10" type="primary">ACER3_3</name>
    <name evidence="10" type="ORF">HK103_007010</name>
</gene>
<keyword evidence="11" id="KW-1185">Reference proteome</keyword>
<organism evidence="10 11">
    <name type="scientific">Boothiomyces macroporosus</name>
    <dbReference type="NCBI Taxonomy" id="261099"/>
    <lineage>
        <taxon>Eukaryota</taxon>
        <taxon>Fungi</taxon>
        <taxon>Fungi incertae sedis</taxon>
        <taxon>Chytridiomycota</taxon>
        <taxon>Chytridiomycota incertae sedis</taxon>
        <taxon>Chytridiomycetes</taxon>
        <taxon>Rhizophydiales</taxon>
        <taxon>Terramycetaceae</taxon>
        <taxon>Boothiomyces</taxon>
    </lineage>
</organism>
<feature type="transmembrane region" description="Helical" evidence="9">
    <location>
        <begin position="66"/>
        <end position="84"/>
    </location>
</feature>
<dbReference type="AlphaFoldDB" id="A0AAD5UD46"/>
<keyword evidence="4" id="KW-0378">Hydrolase</keyword>
<dbReference type="InterPro" id="IPR008901">
    <property type="entry name" value="ACER"/>
</dbReference>
<keyword evidence="5 9" id="KW-1133">Transmembrane helix</keyword>
<evidence type="ECO:0000256" key="2">
    <source>
        <dbReference type="ARBA" id="ARBA00009780"/>
    </source>
</evidence>
<accession>A0AAD5UD46</accession>
<feature type="transmembrane region" description="Helical" evidence="9">
    <location>
        <begin position="193"/>
        <end position="214"/>
    </location>
</feature>
<feature type="transmembrane region" description="Helical" evidence="9">
    <location>
        <begin position="150"/>
        <end position="173"/>
    </location>
</feature>
<feature type="transmembrane region" description="Helical" evidence="9">
    <location>
        <begin position="91"/>
        <end position="110"/>
    </location>
</feature>
<feature type="binding site" evidence="7">
    <location>
        <position position="5"/>
    </location>
    <ligand>
        <name>Ca(2+)</name>
        <dbReference type="ChEBI" id="CHEBI:29108"/>
    </ligand>
</feature>
<keyword evidence="7" id="KW-0479">Metal-binding</keyword>
<name>A0AAD5UD46_9FUNG</name>
<evidence type="ECO:0000256" key="9">
    <source>
        <dbReference type="SAM" id="Phobius"/>
    </source>
</evidence>
<dbReference type="EMBL" id="JADGKB010000080">
    <property type="protein sequence ID" value="KAJ3254671.1"/>
    <property type="molecule type" value="Genomic_DNA"/>
</dbReference>
<evidence type="ECO:0000313" key="10">
    <source>
        <dbReference type="EMBL" id="KAJ3254671.1"/>
    </source>
</evidence>
<evidence type="ECO:0000256" key="3">
    <source>
        <dbReference type="ARBA" id="ARBA00022692"/>
    </source>
</evidence>
<keyword evidence="3 9" id="KW-0812">Transmembrane</keyword>